<dbReference type="STRING" id="644358.A0A0C4E8D5"/>
<dbReference type="EMBL" id="GL876973">
    <property type="protein sequence ID" value="KLU89866.1"/>
    <property type="molecule type" value="Genomic_DNA"/>
</dbReference>
<feature type="compositionally biased region" description="Low complexity" evidence="1">
    <location>
        <begin position="10"/>
        <end position="33"/>
    </location>
</feature>
<evidence type="ECO:0000313" key="4">
    <source>
        <dbReference type="Proteomes" id="UP000011715"/>
    </source>
</evidence>
<reference evidence="3" key="4">
    <citation type="journal article" date="2015" name="G3 (Bethesda)">
        <title>Genome sequences of three phytopathogenic species of the Magnaporthaceae family of fungi.</title>
        <authorList>
            <person name="Okagaki L.H."/>
            <person name="Nunes C.C."/>
            <person name="Sailsbery J."/>
            <person name="Clay B."/>
            <person name="Brown D."/>
            <person name="John T."/>
            <person name="Oh Y."/>
            <person name="Young N."/>
            <person name="Fitzgerald M."/>
            <person name="Haas B.J."/>
            <person name="Zeng Q."/>
            <person name="Young S."/>
            <person name="Adiconis X."/>
            <person name="Fan L."/>
            <person name="Levin J.Z."/>
            <person name="Mitchell T.K."/>
            <person name="Okubara P.A."/>
            <person name="Farman M.L."/>
            <person name="Kohn L.M."/>
            <person name="Birren B."/>
            <person name="Ma L.-J."/>
            <person name="Dean R.A."/>
        </authorList>
    </citation>
    <scope>NUCLEOTIDE SEQUENCE</scope>
    <source>
        <strain evidence="3">ATCC 64411 / 73-15</strain>
    </source>
</reference>
<evidence type="ECO:0000313" key="3">
    <source>
        <dbReference type="EnsemblFungi" id="MAPG_08836T0"/>
    </source>
</evidence>
<accession>A0A0C4E8D5</accession>
<reference evidence="3" key="5">
    <citation type="submission" date="2015-06" db="UniProtKB">
        <authorList>
            <consortium name="EnsemblFungi"/>
        </authorList>
    </citation>
    <scope>IDENTIFICATION</scope>
    <source>
        <strain evidence="3">ATCC 64411</strain>
    </source>
</reference>
<protein>
    <submittedName>
        <fullName evidence="2 3">Uncharacterized protein</fullName>
    </submittedName>
</protein>
<gene>
    <name evidence="2" type="ORF">MAPG_08836</name>
</gene>
<dbReference type="EnsemblFungi" id="MAPG_08836T0">
    <property type="protein sequence ID" value="MAPG_08836T0"/>
    <property type="gene ID" value="MAPG_08836"/>
</dbReference>
<dbReference type="VEuPathDB" id="FungiDB:MAPG_08836"/>
<feature type="region of interest" description="Disordered" evidence="1">
    <location>
        <begin position="1"/>
        <end position="33"/>
    </location>
</feature>
<dbReference type="EMBL" id="ADBL01002152">
    <property type="status" value="NOT_ANNOTATED_CDS"/>
    <property type="molecule type" value="Genomic_DNA"/>
</dbReference>
<evidence type="ECO:0000313" key="2">
    <source>
        <dbReference type="EMBL" id="KLU89866.1"/>
    </source>
</evidence>
<name>A0A0C4E8D5_MAGP6</name>
<dbReference type="AlphaFoldDB" id="A0A0C4E8D5"/>
<reference evidence="2" key="2">
    <citation type="submission" date="2010-05" db="EMBL/GenBank/DDBJ databases">
        <title>The Genome Sequence of Magnaporthe poae strain ATCC 64411.</title>
        <authorList>
            <consortium name="The Broad Institute Genome Sequencing Platform"/>
            <consortium name="Broad Institute Genome Sequencing Center for Infectious Disease"/>
            <person name="Ma L.-J."/>
            <person name="Dead R."/>
            <person name="Young S."/>
            <person name="Zeng Q."/>
            <person name="Koehrsen M."/>
            <person name="Alvarado L."/>
            <person name="Berlin A."/>
            <person name="Chapman S.B."/>
            <person name="Chen Z."/>
            <person name="Freedman E."/>
            <person name="Gellesch M."/>
            <person name="Goldberg J."/>
            <person name="Griggs A."/>
            <person name="Gujja S."/>
            <person name="Heilman E.R."/>
            <person name="Heiman D."/>
            <person name="Hepburn T."/>
            <person name="Howarth C."/>
            <person name="Jen D."/>
            <person name="Larson L."/>
            <person name="Mehta T."/>
            <person name="Neiman D."/>
            <person name="Pearson M."/>
            <person name="Roberts A."/>
            <person name="Saif S."/>
            <person name="Shea T."/>
            <person name="Shenoy N."/>
            <person name="Sisk P."/>
            <person name="Stolte C."/>
            <person name="Sykes S."/>
            <person name="Walk T."/>
            <person name="White J."/>
            <person name="Yandava C."/>
            <person name="Haas B."/>
            <person name="Nusbaum C."/>
            <person name="Birren B."/>
        </authorList>
    </citation>
    <scope>NUCLEOTIDE SEQUENCE</scope>
    <source>
        <strain evidence="2">ATCC 64411</strain>
    </source>
</reference>
<dbReference type="Proteomes" id="UP000011715">
    <property type="component" value="Unassembled WGS sequence"/>
</dbReference>
<proteinExistence type="predicted"/>
<sequence length="131" mass="13660">MQPSRSAGGPPSTASRRAAASSSVAAAAPAAQDRSSFIRDMGCCSAPVDGPPATAPLQDAVLLGIDAIARRRTSIGPPREVVHLDELDDRFADDEDSHFDGSPGRRRVFAEIMVGNPYLVGPCTPSTLNLC</sequence>
<keyword evidence="4" id="KW-1185">Reference proteome</keyword>
<reference evidence="4" key="1">
    <citation type="submission" date="2010-05" db="EMBL/GenBank/DDBJ databases">
        <title>The genome sequence of Magnaporthe poae strain ATCC 64411.</title>
        <authorList>
            <person name="Ma L.-J."/>
            <person name="Dead R."/>
            <person name="Young S."/>
            <person name="Zeng Q."/>
            <person name="Koehrsen M."/>
            <person name="Alvarado L."/>
            <person name="Berlin A."/>
            <person name="Chapman S.B."/>
            <person name="Chen Z."/>
            <person name="Freedman E."/>
            <person name="Gellesch M."/>
            <person name="Goldberg J."/>
            <person name="Griggs A."/>
            <person name="Gujja S."/>
            <person name="Heilman E.R."/>
            <person name="Heiman D."/>
            <person name="Hepburn T."/>
            <person name="Howarth C."/>
            <person name="Jen D."/>
            <person name="Larson L."/>
            <person name="Mehta T."/>
            <person name="Neiman D."/>
            <person name="Pearson M."/>
            <person name="Roberts A."/>
            <person name="Saif S."/>
            <person name="Shea T."/>
            <person name="Shenoy N."/>
            <person name="Sisk P."/>
            <person name="Stolte C."/>
            <person name="Sykes S."/>
            <person name="Walk T."/>
            <person name="White J."/>
            <person name="Yandava C."/>
            <person name="Haas B."/>
            <person name="Nusbaum C."/>
            <person name="Birren B."/>
        </authorList>
    </citation>
    <scope>NUCLEOTIDE SEQUENCE [LARGE SCALE GENOMIC DNA]</scope>
    <source>
        <strain evidence="4">ATCC 64411 / 73-15</strain>
    </source>
</reference>
<organism evidence="3 4">
    <name type="scientific">Magnaporthiopsis poae (strain ATCC 64411 / 73-15)</name>
    <name type="common">Kentucky bluegrass fungus</name>
    <name type="synonym">Magnaporthe poae</name>
    <dbReference type="NCBI Taxonomy" id="644358"/>
    <lineage>
        <taxon>Eukaryota</taxon>
        <taxon>Fungi</taxon>
        <taxon>Dikarya</taxon>
        <taxon>Ascomycota</taxon>
        <taxon>Pezizomycotina</taxon>
        <taxon>Sordariomycetes</taxon>
        <taxon>Sordariomycetidae</taxon>
        <taxon>Magnaporthales</taxon>
        <taxon>Magnaporthaceae</taxon>
        <taxon>Magnaporthiopsis</taxon>
    </lineage>
</organism>
<evidence type="ECO:0000256" key="1">
    <source>
        <dbReference type="SAM" id="MobiDB-lite"/>
    </source>
</evidence>
<reference evidence="2" key="3">
    <citation type="submission" date="2011-03" db="EMBL/GenBank/DDBJ databases">
        <title>Annotation of Magnaporthe poae ATCC 64411.</title>
        <authorList>
            <person name="Ma L.-J."/>
            <person name="Dead R."/>
            <person name="Young S.K."/>
            <person name="Zeng Q."/>
            <person name="Gargeya S."/>
            <person name="Fitzgerald M."/>
            <person name="Haas B."/>
            <person name="Abouelleil A."/>
            <person name="Alvarado L."/>
            <person name="Arachchi H.M."/>
            <person name="Berlin A."/>
            <person name="Brown A."/>
            <person name="Chapman S.B."/>
            <person name="Chen Z."/>
            <person name="Dunbar C."/>
            <person name="Freedman E."/>
            <person name="Gearin G."/>
            <person name="Gellesch M."/>
            <person name="Goldberg J."/>
            <person name="Griggs A."/>
            <person name="Gujja S."/>
            <person name="Heiman D."/>
            <person name="Howarth C."/>
            <person name="Larson L."/>
            <person name="Lui A."/>
            <person name="MacDonald P.J.P."/>
            <person name="Mehta T."/>
            <person name="Montmayeur A."/>
            <person name="Murphy C."/>
            <person name="Neiman D."/>
            <person name="Pearson M."/>
            <person name="Priest M."/>
            <person name="Roberts A."/>
            <person name="Saif S."/>
            <person name="Shea T."/>
            <person name="Shenoy N."/>
            <person name="Sisk P."/>
            <person name="Stolte C."/>
            <person name="Sykes S."/>
            <person name="Yandava C."/>
            <person name="Wortman J."/>
            <person name="Nusbaum C."/>
            <person name="Birren B."/>
        </authorList>
    </citation>
    <scope>NUCLEOTIDE SEQUENCE</scope>
    <source>
        <strain evidence="2">ATCC 64411</strain>
    </source>
</reference>